<proteinExistence type="predicted"/>
<protein>
    <submittedName>
        <fullName evidence="1">Uncharacterized protein</fullName>
    </submittedName>
</protein>
<dbReference type="EMBL" id="VDEP01000007">
    <property type="protein sequence ID" value="KAA1137516.1"/>
    <property type="molecule type" value="Genomic_DNA"/>
</dbReference>
<evidence type="ECO:0000313" key="1">
    <source>
        <dbReference type="EMBL" id="KAA1137516.1"/>
    </source>
</evidence>
<evidence type="ECO:0000313" key="2">
    <source>
        <dbReference type="Proteomes" id="UP000325313"/>
    </source>
</evidence>
<dbReference type="AlphaFoldDB" id="A0A5B0SH60"/>
<organism evidence="1 2">
    <name type="scientific">Puccinia graminis f. sp. tritici</name>
    <dbReference type="NCBI Taxonomy" id="56615"/>
    <lineage>
        <taxon>Eukaryota</taxon>
        <taxon>Fungi</taxon>
        <taxon>Dikarya</taxon>
        <taxon>Basidiomycota</taxon>
        <taxon>Pucciniomycotina</taxon>
        <taxon>Pucciniomycetes</taxon>
        <taxon>Pucciniales</taxon>
        <taxon>Pucciniaceae</taxon>
        <taxon>Puccinia</taxon>
    </lineage>
</organism>
<gene>
    <name evidence="1" type="ORF">PGTUg99_006788</name>
</gene>
<sequence>MSECRAPDPYKPFEPGTSARTLFDCLFLVWPLMRVLLDSLRAAEISPRDTSAALNLIVRLPRNALRGHRLS</sequence>
<accession>A0A5B0SH60</accession>
<name>A0A5B0SH60_PUCGR</name>
<reference evidence="1 2" key="1">
    <citation type="submission" date="2019-05" db="EMBL/GenBank/DDBJ databases">
        <title>Emergence of the Ug99 lineage of the wheat stem rust pathogen through somatic hybridization.</title>
        <authorList>
            <person name="Li F."/>
            <person name="Upadhyaya N.M."/>
            <person name="Sperschneider J."/>
            <person name="Matny O."/>
            <person name="Nguyen-Phuc H."/>
            <person name="Mago R."/>
            <person name="Raley C."/>
            <person name="Miller M.E."/>
            <person name="Silverstein K.A.T."/>
            <person name="Henningsen E."/>
            <person name="Hirsch C.D."/>
            <person name="Visser B."/>
            <person name="Pretorius Z.A."/>
            <person name="Steffenson B.J."/>
            <person name="Schwessinger B."/>
            <person name="Dodds P.N."/>
            <person name="Figueroa M."/>
        </authorList>
    </citation>
    <scope>NUCLEOTIDE SEQUENCE [LARGE SCALE GENOMIC DNA]</scope>
    <source>
        <strain evidence="1 2">Ug99</strain>
    </source>
</reference>
<comment type="caution">
    <text evidence="1">The sequence shown here is derived from an EMBL/GenBank/DDBJ whole genome shotgun (WGS) entry which is preliminary data.</text>
</comment>
<dbReference type="Proteomes" id="UP000325313">
    <property type="component" value="Unassembled WGS sequence"/>
</dbReference>